<comment type="function">
    <text evidence="9">Channel that opens in response to stretch forces in the membrane lipid bilayer. May participate in the regulation of osmotic pressure changes within the cell.</text>
</comment>
<name>A0A1G2U7D6_9BACT</name>
<evidence type="ECO:0000256" key="8">
    <source>
        <dbReference type="ARBA" id="ARBA00023303"/>
    </source>
</evidence>
<dbReference type="EMBL" id="MHWD01000001">
    <property type="protein sequence ID" value="OHB04910.1"/>
    <property type="molecule type" value="Genomic_DNA"/>
</dbReference>
<gene>
    <name evidence="9" type="primary">mscL</name>
    <name evidence="10" type="ORF">A2920_02640</name>
</gene>
<protein>
    <recommendedName>
        <fullName evidence="9">Large-conductance mechanosensitive channel</fullName>
    </recommendedName>
</protein>
<evidence type="ECO:0000313" key="10">
    <source>
        <dbReference type="EMBL" id="OHB04910.1"/>
    </source>
</evidence>
<dbReference type="InterPro" id="IPR037673">
    <property type="entry name" value="MSC/AndL"/>
</dbReference>
<dbReference type="PRINTS" id="PR01264">
    <property type="entry name" value="MECHCHANNEL"/>
</dbReference>
<keyword evidence="5 9" id="KW-1133">Transmembrane helix</keyword>
<keyword evidence="6 9" id="KW-0406">Ion transport</keyword>
<evidence type="ECO:0000256" key="9">
    <source>
        <dbReference type="HAMAP-Rule" id="MF_00115"/>
    </source>
</evidence>
<dbReference type="SUPFAM" id="SSF81330">
    <property type="entry name" value="Gated mechanosensitive channel"/>
    <property type="match status" value="1"/>
</dbReference>
<dbReference type="PANTHER" id="PTHR30266">
    <property type="entry name" value="MECHANOSENSITIVE CHANNEL MSCL"/>
    <property type="match status" value="1"/>
</dbReference>
<evidence type="ECO:0000256" key="2">
    <source>
        <dbReference type="ARBA" id="ARBA00022448"/>
    </source>
</evidence>
<dbReference type="GO" id="GO:0005886">
    <property type="term" value="C:plasma membrane"/>
    <property type="evidence" value="ECO:0007669"/>
    <property type="project" value="UniProtKB-SubCell"/>
</dbReference>
<keyword evidence="7 9" id="KW-0472">Membrane</keyword>
<evidence type="ECO:0000256" key="3">
    <source>
        <dbReference type="ARBA" id="ARBA00022475"/>
    </source>
</evidence>
<reference evidence="10 11" key="1">
    <citation type="journal article" date="2016" name="Nat. Commun.">
        <title>Thousands of microbial genomes shed light on interconnected biogeochemical processes in an aquifer system.</title>
        <authorList>
            <person name="Anantharaman K."/>
            <person name="Brown C.T."/>
            <person name="Hug L.A."/>
            <person name="Sharon I."/>
            <person name="Castelle C.J."/>
            <person name="Probst A.J."/>
            <person name="Thomas B.C."/>
            <person name="Singh A."/>
            <person name="Wilkins M.J."/>
            <person name="Karaoz U."/>
            <person name="Brodie E.L."/>
            <person name="Williams K.H."/>
            <person name="Hubbard S.S."/>
            <person name="Banfield J.F."/>
        </authorList>
    </citation>
    <scope>NUCLEOTIDE SEQUENCE [LARGE SCALE GENOMIC DNA]</scope>
</reference>
<feature type="transmembrane region" description="Helical" evidence="9">
    <location>
        <begin position="69"/>
        <end position="92"/>
    </location>
</feature>
<dbReference type="GO" id="GO:0008381">
    <property type="term" value="F:mechanosensitive monoatomic ion channel activity"/>
    <property type="evidence" value="ECO:0007669"/>
    <property type="project" value="UniProtKB-UniRule"/>
</dbReference>
<dbReference type="NCBIfam" id="TIGR00220">
    <property type="entry name" value="mscL"/>
    <property type="match status" value="1"/>
</dbReference>
<proteinExistence type="inferred from homology"/>
<dbReference type="InterPro" id="IPR036019">
    <property type="entry name" value="MscL_channel"/>
</dbReference>
<dbReference type="Proteomes" id="UP000179283">
    <property type="component" value="Unassembled WGS sequence"/>
</dbReference>
<comment type="similarity">
    <text evidence="9">Belongs to the MscL family.</text>
</comment>
<comment type="subunit">
    <text evidence="9">Homopentamer.</text>
</comment>
<comment type="caution">
    <text evidence="10">The sequence shown here is derived from an EMBL/GenBank/DDBJ whole genome shotgun (WGS) entry which is preliminary data.</text>
</comment>
<accession>A0A1G2U7D6</accession>
<evidence type="ECO:0000313" key="11">
    <source>
        <dbReference type="Proteomes" id="UP000179283"/>
    </source>
</evidence>
<dbReference type="Pfam" id="PF01741">
    <property type="entry name" value="MscL"/>
    <property type="match status" value="1"/>
</dbReference>
<organism evidence="10 11">
    <name type="scientific">Candidatus Zambryskibacteria bacterium RIFCSPLOWO2_01_FULL_43_17</name>
    <dbReference type="NCBI Taxonomy" id="1802760"/>
    <lineage>
        <taxon>Bacteria</taxon>
        <taxon>Candidatus Zambryskiibacteriota</taxon>
    </lineage>
</organism>
<dbReference type="PANTHER" id="PTHR30266:SF2">
    <property type="entry name" value="LARGE-CONDUCTANCE MECHANOSENSITIVE CHANNEL"/>
    <property type="match status" value="1"/>
</dbReference>
<dbReference type="HAMAP" id="MF_00115">
    <property type="entry name" value="MscL"/>
    <property type="match status" value="1"/>
</dbReference>
<evidence type="ECO:0000256" key="6">
    <source>
        <dbReference type="ARBA" id="ARBA00023065"/>
    </source>
</evidence>
<keyword evidence="8 9" id="KW-0407">Ion channel</keyword>
<dbReference type="AlphaFoldDB" id="A0A1G2U7D6"/>
<feature type="transmembrane region" description="Helical" evidence="9">
    <location>
        <begin position="20"/>
        <end position="49"/>
    </location>
</feature>
<comment type="subcellular location">
    <subcellularLocation>
        <location evidence="9">Cell membrane</location>
        <topology evidence="9">Multi-pass membrane protein</topology>
    </subcellularLocation>
    <subcellularLocation>
        <location evidence="1">Membrane</location>
        <topology evidence="1">Multi-pass membrane protein</topology>
    </subcellularLocation>
</comment>
<dbReference type="Gene3D" id="1.10.1200.120">
    <property type="entry name" value="Large-conductance mechanosensitive channel, MscL, domain 1"/>
    <property type="match status" value="1"/>
</dbReference>
<sequence>MGKIILGFRQFILRGNAVDLTVGIVIGAAFGALVSSLVADILTPILASLTKTTDFSKLVWLLNGSEIKYGNFLNVLISFVIVSFAVYFFVVVPVTKFTRKKDEISAPTSEEIILLQDIRDTLKNR</sequence>
<keyword evidence="4 9" id="KW-0812">Transmembrane</keyword>
<dbReference type="InterPro" id="IPR001185">
    <property type="entry name" value="MS_channel"/>
</dbReference>
<keyword evidence="3 9" id="KW-1003">Cell membrane</keyword>
<keyword evidence="2 9" id="KW-0813">Transport</keyword>
<evidence type="ECO:0000256" key="1">
    <source>
        <dbReference type="ARBA" id="ARBA00004141"/>
    </source>
</evidence>
<evidence type="ECO:0000256" key="5">
    <source>
        <dbReference type="ARBA" id="ARBA00022989"/>
    </source>
</evidence>
<evidence type="ECO:0000256" key="7">
    <source>
        <dbReference type="ARBA" id="ARBA00023136"/>
    </source>
</evidence>
<evidence type="ECO:0000256" key="4">
    <source>
        <dbReference type="ARBA" id="ARBA00022692"/>
    </source>
</evidence>